<comment type="caution">
    <text evidence="2">The sequence shown here is derived from an EMBL/GenBank/DDBJ whole genome shotgun (WGS) entry which is preliminary data.</text>
</comment>
<reference evidence="2 3" key="1">
    <citation type="submission" date="2020-04" db="EMBL/GenBank/DDBJ databases">
        <title>Pseudoalteromonas caenipelagi sp. nov., isolated from a tidal flat.</title>
        <authorList>
            <person name="Park S."/>
            <person name="Yoon J.-H."/>
        </authorList>
    </citation>
    <scope>NUCLEOTIDE SEQUENCE [LARGE SCALE GENOMIC DNA]</scope>
    <source>
        <strain evidence="2 3">JBTF-M23</strain>
    </source>
</reference>
<proteinExistence type="predicted"/>
<evidence type="ECO:0000313" key="3">
    <source>
        <dbReference type="Proteomes" id="UP000586305"/>
    </source>
</evidence>
<name>A0A849VBW4_9GAMM</name>
<feature type="chain" id="PRO_5032787394" evidence="1">
    <location>
        <begin position="22"/>
        <end position="261"/>
    </location>
</feature>
<dbReference type="AlphaFoldDB" id="A0A849VBW4"/>
<keyword evidence="1" id="KW-0732">Signal</keyword>
<dbReference type="RefSeq" id="WP_171625144.1">
    <property type="nucleotide sequence ID" value="NZ_JABBPG010000002.1"/>
</dbReference>
<accession>A0A849VBW4</accession>
<dbReference type="EMBL" id="JABBPG010000002">
    <property type="protein sequence ID" value="NOU50063.1"/>
    <property type="molecule type" value="Genomic_DNA"/>
</dbReference>
<sequence length="261" mass="29074">MKKFSIIATFIAISISNNSFALPAQAFDIDGFERVTEYNEGPIATAVITSEFAHDLNVYLHPRNEGDYCSYANVYAHSTGEHISHADISNVPAQVAIQQASAQIPEQYLTENKKLRVSCTTSKGEDYDVLVNIPGAPIIEWQVDVEPKGYFVHRPNTYGYHSAYKVNSHLRINNQSNDGRCTTLSNRGVELNLFHNEGRFGPFHSDVFLAHTTVDNSQAGQPVLYQMIECENAAGKTLAVKVFSLTNPNEIYLIEEDLITK</sequence>
<organism evidence="2 3">
    <name type="scientific">Pseudoalteromonas caenipelagi</name>
    <dbReference type="NCBI Taxonomy" id="2726988"/>
    <lineage>
        <taxon>Bacteria</taxon>
        <taxon>Pseudomonadati</taxon>
        <taxon>Pseudomonadota</taxon>
        <taxon>Gammaproteobacteria</taxon>
        <taxon>Alteromonadales</taxon>
        <taxon>Pseudoalteromonadaceae</taxon>
        <taxon>Pseudoalteromonas</taxon>
    </lineage>
</organism>
<evidence type="ECO:0000313" key="2">
    <source>
        <dbReference type="EMBL" id="NOU50063.1"/>
    </source>
</evidence>
<dbReference type="Proteomes" id="UP000586305">
    <property type="component" value="Unassembled WGS sequence"/>
</dbReference>
<protein>
    <submittedName>
        <fullName evidence="2">Uncharacterized protein</fullName>
    </submittedName>
</protein>
<keyword evidence="3" id="KW-1185">Reference proteome</keyword>
<gene>
    <name evidence="2" type="ORF">HG263_05860</name>
</gene>
<evidence type="ECO:0000256" key="1">
    <source>
        <dbReference type="SAM" id="SignalP"/>
    </source>
</evidence>
<feature type="signal peptide" evidence="1">
    <location>
        <begin position="1"/>
        <end position="21"/>
    </location>
</feature>